<dbReference type="Pfam" id="PF00440">
    <property type="entry name" value="TetR_N"/>
    <property type="match status" value="1"/>
</dbReference>
<name>A0A1H4KIQ7_STRMJ</name>
<evidence type="ECO:0000259" key="3">
    <source>
        <dbReference type="PROSITE" id="PS50977"/>
    </source>
</evidence>
<evidence type="ECO:0000256" key="2">
    <source>
        <dbReference type="PROSITE-ProRule" id="PRU00335"/>
    </source>
</evidence>
<evidence type="ECO:0000313" key="5">
    <source>
        <dbReference type="Proteomes" id="UP000198609"/>
    </source>
</evidence>
<dbReference type="AlphaFoldDB" id="A0A1H4KIQ7"/>
<evidence type="ECO:0000313" key="4">
    <source>
        <dbReference type="EMBL" id="SEB58429.1"/>
    </source>
</evidence>
<sequence length="208" mass="22693">MSVRTALGPSGRRFDEDQLLDAARGVFHAAGYSAAQIADIAQRAGTTKPTLYARLGSKEQIYRRVIEREADVLHAWIADAYEHGAELSLTQLARMGMEPLFRLAAERAEGFDLLFRGDRTGDHPTSLRRQVLGAVTERLAGLIERRRQPYGPVLGPTAEALAAACVGVAIQVCEHAIDRGDDLDEAGHLAAHFVANAFRNLDFDALTE</sequence>
<dbReference type="Proteomes" id="UP000198609">
    <property type="component" value="Unassembled WGS sequence"/>
</dbReference>
<dbReference type="EMBL" id="FNST01000002">
    <property type="protein sequence ID" value="SEB58429.1"/>
    <property type="molecule type" value="Genomic_DNA"/>
</dbReference>
<keyword evidence="5" id="KW-1185">Reference proteome</keyword>
<proteinExistence type="predicted"/>
<organism evidence="4 5">
    <name type="scientific">Streptomyces melanosporofaciens</name>
    <dbReference type="NCBI Taxonomy" id="67327"/>
    <lineage>
        <taxon>Bacteria</taxon>
        <taxon>Bacillati</taxon>
        <taxon>Actinomycetota</taxon>
        <taxon>Actinomycetes</taxon>
        <taxon>Kitasatosporales</taxon>
        <taxon>Streptomycetaceae</taxon>
        <taxon>Streptomyces</taxon>
        <taxon>Streptomyces violaceusniger group</taxon>
    </lineage>
</organism>
<dbReference type="PANTHER" id="PTHR30055:SF226">
    <property type="entry name" value="HTH-TYPE TRANSCRIPTIONAL REGULATOR PKSA"/>
    <property type="match status" value="1"/>
</dbReference>
<dbReference type="SUPFAM" id="SSF46689">
    <property type="entry name" value="Homeodomain-like"/>
    <property type="match status" value="1"/>
</dbReference>
<dbReference type="PRINTS" id="PR00455">
    <property type="entry name" value="HTHTETR"/>
</dbReference>
<dbReference type="PANTHER" id="PTHR30055">
    <property type="entry name" value="HTH-TYPE TRANSCRIPTIONAL REGULATOR RUTR"/>
    <property type="match status" value="1"/>
</dbReference>
<dbReference type="InterPro" id="IPR050109">
    <property type="entry name" value="HTH-type_TetR-like_transc_reg"/>
</dbReference>
<dbReference type="GO" id="GO:0003700">
    <property type="term" value="F:DNA-binding transcription factor activity"/>
    <property type="evidence" value="ECO:0007669"/>
    <property type="project" value="TreeGrafter"/>
</dbReference>
<reference evidence="5" key="1">
    <citation type="submission" date="2016-10" db="EMBL/GenBank/DDBJ databases">
        <authorList>
            <person name="Varghese N."/>
            <person name="Submissions S."/>
        </authorList>
    </citation>
    <scope>NUCLEOTIDE SEQUENCE [LARGE SCALE GENOMIC DNA]</scope>
    <source>
        <strain evidence="5">DSM 40318</strain>
    </source>
</reference>
<evidence type="ECO:0000256" key="1">
    <source>
        <dbReference type="ARBA" id="ARBA00023125"/>
    </source>
</evidence>
<dbReference type="InterPro" id="IPR001647">
    <property type="entry name" value="HTH_TetR"/>
</dbReference>
<keyword evidence="1 2" id="KW-0238">DNA-binding</keyword>
<feature type="DNA-binding region" description="H-T-H motif" evidence="2">
    <location>
        <begin position="36"/>
        <end position="55"/>
    </location>
</feature>
<dbReference type="RefSeq" id="WP_093460266.1">
    <property type="nucleotide sequence ID" value="NZ_FNST01000002.1"/>
</dbReference>
<dbReference type="Gene3D" id="1.10.357.10">
    <property type="entry name" value="Tetracycline Repressor, domain 2"/>
    <property type="match status" value="1"/>
</dbReference>
<protein>
    <submittedName>
        <fullName evidence="4">DNA-binding transcriptional regulator, AcrR family</fullName>
    </submittedName>
</protein>
<dbReference type="GO" id="GO:0000976">
    <property type="term" value="F:transcription cis-regulatory region binding"/>
    <property type="evidence" value="ECO:0007669"/>
    <property type="project" value="TreeGrafter"/>
</dbReference>
<dbReference type="InterPro" id="IPR009057">
    <property type="entry name" value="Homeodomain-like_sf"/>
</dbReference>
<accession>A0A1H4KIQ7</accession>
<feature type="domain" description="HTH tetR-type" evidence="3">
    <location>
        <begin position="13"/>
        <end position="73"/>
    </location>
</feature>
<gene>
    <name evidence="4" type="ORF">SAMN04490356_0755</name>
</gene>
<dbReference type="PROSITE" id="PS50977">
    <property type="entry name" value="HTH_TETR_2"/>
    <property type="match status" value="1"/>
</dbReference>